<comment type="caution">
    <text evidence="5">The sequence shown here is derived from an EMBL/GenBank/DDBJ whole genome shotgun (WGS) entry which is preliminary data.</text>
</comment>
<dbReference type="EMBL" id="JAERQG010000002">
    <property type="protein sequence ID" value="MBL0765391.1"/>
    <property type="molecule type" value="Genomic_DNA"/>
</dbReference>
<sequence length="269" mass="30781">MILIEDQPKDPVVTKYVDRYQLFIINEPAYFKTIPNGKIECYFVEEGEFLRWDNEANSFVTSGLSGYLPATNHASLIQIPTKLICLNVKLNLSILSLSSFDDFLKKWQKFPVSALVSTREEGKLGSCIDLEKPKINVSILDKVLASSLSKMRINKEAEKVVNLIESSISEKLNVSELANQANCSGKTFERMIRKQFNMSPKDLLQVLRFENVSSDMKNKSDRRFVDSLAFGYYDQSHFIKECRKFTGYPPKEFFSKLKLKTNDIIVGND</sequence>
<keyword evidence="2" id="KW-0238">DNA-binding</keyword>
<keyword evidence="3" id="KW-0804">Transcription</keyword>
<accession>A0A937AET5</accession>
<organism evidence="5 6">
    <name type="scientific">Marivirga atlantica</name>
    <dbReference type="NCBI Taxonomy" id="1548457"/>
    <lineage>
        <taxon>Bacteria</taxon>
        <taxon>Pseudomonadati</taxon>
        <taxon>Bacteroidota</taxon>
        <taxon>Cytophagia</taxon>
        <taxon>Cytophagales</taxon>
        <taxon>Marivirgaceae</taxon>
        <taxon>Marivirga</taxon>
    </lineage>
</organism>
<evidence type="ECO:0000259" key="4">
    <source>
        <dbReference type="PROSITE" id="PS01124"/>
    </source>
</evidence>
<name>A0A937AET5_9BACT</name>
<reference evidence="5" key="1">
    <citation type="submission" date="2021-01" db="EMBL/GenBank/DDBJ databases">
        <title>Marivirga sp. nov., isolated from intertidal surface sediments.</title>
        <authorList>
            <person name="Zhang M."/>
        </authorList>
    </citation>
    <scope>NUCLEOTIDE SEQUENCE</scope>
    <source>
        <strain evidence="5">SM1354</strain>
    </source>
</reference>
<dbReference type="PANTHER" id="PTHR43280">
    <property type="entry name" value="ARAC-FAMILY TRANSCRIPTIONAL REGULATOR"/>
    <property type="match status" value="1"/>
</dbReference>
<keyword evidence="1" id="KW-0805">Transcription regulation</keyword>
<evidence type="ECO:0000313" key="6">
    <source>
        <dbReference type="Proteomes" id="UP000642920"/>
    </source>
</evidence>
<dbReference type="AlphaFoldDB" id="A0A937AET5"/>
<dbReference type="Gene3D" id="1.10.10.60">
    <property type="entry name" value="Homeodomain-like"/>
    <property type="match status" value="1"/>
</dbReference>
<dbReference type="Proteomes" id="UP000642920">
    <property type="component" value="Unassembled WGS sequence"/>
</dbReference>
<dbReference type="SUPFAM" id="SSF46689">
    <property type="entry name" value="Homeodomain-like"/>
    <property type="match status" value="1"/>
</dbReference>
<evidence type="ECO:0000256" key="3">
    <source>
        <dbReference type="ARBA" id="ARBA00023163"/>
    </source>
</evidence>
<dbReference type="PROSITE" id="PS01124">
    <property type="entry name" value="HTH_ARAC_FAMILY_2"/>
    <property type="match status" value="1"/>
</dbReference>
<dbReference type="InterPro" id="IPR018060">
    <property type="entry name" value="HTH_AraC"/>
</dbReference>
<dbReference type="PANTHER" id="PTHR43280:SF2">
    <property type="entry name" value="HTH-TYPE TRANSCRIPTIONAL REGULATOR EXSA"/>
    <property type="match status" value="1"/>
</dbReference>
<dbReference type="Pfam" id="PF12833">
    <property type="entry name" value="HTH_18"/>
    <property type="match status" value="1"/>
</dbReference>
<dbReference type="SMART" id="SM00342">
    <property type="entry name" value="HTH_ARAC"/>
    <property type="match status" value="1"/>
</dbReference>
<gene>
    <name evidence="5" type="ORF">JKP34_09030</name>
</gene>
<evidence type="ECO:0000313" key="5">
    <source>
        <dbReference type="EMBL" id="MBL0765391.1"/>
    </source>
</evidence>
<keyword evidence="6" id="KW-1185">Reference proteome</keyword>
<protein>
    <submittedName>
        <fullName evidence="5">AraC family transcriptional regulator</fullName>
    </submittedName>
</protein>
<dbReference type="RefSeq" id="WP_201919955.1">
    <property type="nucleotide sequence ID" value="NZ_JAERQG010000002.1"/>
</dbReference>
<evidence type="ECO:0000256" key="2">
    <source>
        <dbReference type="ARBA" id="ARBA00023125"/>
    </source>
</evidence>
<proteinExistence type="predicted"/>
<dbReference type="InterPro" id="IPR009057">
    <property type="entry name" value="Homeodomain-like_sf"/>
</dbReference>
<dbReference type="GO" id="GO:0043565">
    <property type="term" value="F:sequence-specific DNA binding"/>
    <property type="evidence" value="ECO:0007669"/>
    <property type="project" value="InterPro"/>
</dbReference>
<dbReference type="GO" id="GO:0003700">
    <property type="term" value="F:DNA-binding transcription factor activity"/>
    <property type="evidence" value="ECO:0007669"/>
    <property type="project" value="InterPro"/>
</dbReference>
<feature type="domain" description="HTH araC/xylS-type" evidence="4">
    <location>
        <begin position="158"/>
        <end position="256"/>
    </location>
</feature>
<evidence type="ECO:0000256" key="1">
    <source>
        <dbReference type="ARBA" id="ARBA00023015"/>
    </source>
</evidence>